<dbReference type="Gene3D" id="3.90.226.10">
    <property type="entry name" value="2-enoyl-CoA Hydratase, Chain A, domain 1"/>
    <property type="match status" value="1"/>
</dbReference>
<dbReference type="SUPFAM" id="SSF52096">
    <property type="entry name" value="ClpP/crotonase"/>
    <property type="match status" value="1"/>
</dbReference>
<dbReference type="Pfam" id="PF01343">
    <property type="entry name" value="Peptidase_S49"/>
    <property type="match status" value="1"/>
</dbReference>
<evidence type="ECO:0000313" key="8">
    <source>
        <dbReference type="EMBL" id="MDP2521149.1"/>
    </source>
</evidence>
<feature type="transmembrane region" description="Helical" evidence="5">
    <location>
        <begin position="39"/>
        <end position="58"/>
    </location>
</feature>
<keyword evidence="5" id="KW-1133">Transmembrane helix</keyword>
<feature type="domain" description="Peptidase S49" evidence="6">
    <location>
        <begin position="138"/>
        <end position="278"/>
    </location>
</feature>
<accession>A0AAW7XDV9</accession>
<dbReference type="InterPro" id="IPR002142">
    <property type="entry name" value="Peptidase_S49"/>
</dbReference>
<dbReference type="AlphaFoldDB" id="A0AAW7XDV9"/>
<evidence type="ECO:0000256" key="1">
    <source>
        <dbReference type="ARBA" id="ARBA00008683"/>
    </source>
</evidence>
<dbReference type="Proteomes" id="UP001177341">
    <property type="component" value="Unassembled WGS sequence"/>
</dbReference>
<evidence type="ECO:0000259" key="6">
    <source>
        <dbReference type="Pfam" id="PF01343"/>
    </source>
</evidence>
<dbReference type="EMBL" id="JAUYVO010000001">
    <property type="protein sequence ID" value="MDP2521149.1"/>
    <property type="molecule type" value="Genomic_DNA"/>
</dbReference>
<keyword evidence="4" id="KW-0720">Serine protease</keyword>
<dbReference type="InterPro" id="IPR029045">
    <property type="entry name" value="ClpP/crotonase-like_dom_sf"/>
</dbReference>
<dbReference type="EC" id="3.4.21.-" evidence="7"/>
<protein>
    <submittedName>
        <fullName evidence="7">S49 family peptidase</fullName>
        <ecNumber evidence="7">3.4.21.-</ecNumber>
    </submittedName>
</protein>
<evidence type="ECO:0000313" key="7">
    <source>
        <dbReference type="EMBL" id="MDO6452180.1"/>
    </source>
</evidence>
<dbReference type="Proteomes" id="UP001169862">
    <property type="component" value="Unassembled WGS sequence"/>
</dbReference>
<keyword evidence="5" id="KW-0472">Membrane</keyword>
<comment type="caution">
    <text evidence="7">The sequence shown here is derived from an EMBL/GenBank/DDBJ whole genome shotgun (WGS) entry which is preliminary data.</text>
</comment>
<evidence type="ECO:0000313" key="10">
    <source>
        <dbReference type="Proteomes" id="UP001177341"/>
    </source>
</evidence>
<comment type="similarity">
    <text evidence="1">Belongs to the peptidase S49 family.</text>
</comment>
<dbReference type="CDD" id="cd07023">
    <property type="entry name" value="S49_Sppa_N_C"/>
    <property type="match status" value="1"/>
</dbReference>
<dbReference type="GO" id="GO:0006508">
    <property type="term" value="P:proteolysis"/>
    <property type="evidence" value="ECO:0007669"/>
    <property type="project" value="UniProtKB-KW"/>
</dbReference>
<evidence type="ECO:0000256" key="2">
    <source>
        <dbReference type="ARBA" id="ARBA00022670"/>
    </source>
</evidence>
<dbReference type="PANTHER" id="PTHR42987">
    <property type="entry name" value="PEPTIDASE S49"/>
    <property type="match status" value="1"/>
</dbReference>
<dbReference type="PANTHER" id="PTHR42987:SF8">
    <property type="entry name" value="PROTEINASE"/>
    <property type="match status" value="1"/>
</dbReference>
<keyword evidence="3 7" id="KW-0378">Hydrolase</keyword>
<reference evidence="7" key="1">
    <citation type="submission" date="2023-07" db="EMBL/GenBank/DDBJ databases">
        <title>Genome content predicts the carbon catabolic preferences of heterotrophic bacteria.</title>
        <authorList>
            <person name="Gralka M."/>
        </authorList>
    </citation>
    <scope>NUCLEOTIDE SEQUENCE</scope>
    <source>
        <strain evidence="8">5G01</strain>
        <strain evidence="7">I2M16</strain>
    </source>
</reference>
<evidence type="ECO:0000256" key="3">
    <source>
        <dbReference type="ARBA" id="ARBA00022801"/>
    </source>
</evidence>
<dbReference type="GO" id="GO:0008236">
    <property type="term" value="F:serine-type peptidase activity"/>
    <property type="evidence" value="ECO:0007669"/>
    <property type="project" value="UniProtKB-KW"/>
</dbReference>
<dbReference type="Gene3D" id="6.20.330.10">
    <property type="match status" value="1"/>
</dbReference>
<dbReference type="InterPro" id="IPR047272">
    <property type="entry name" value="S49_SppA_C"/>
</dbReference>
<dbReference type="EMBL" id="JAUOPG010000001">
    <property type="protein sequence ID" value="MDO6452180.1"/>
    <property type="molecule type" value="Genomic_DNA"/>
</dbReference>
<proteinExistence type="inferred from homology"/>
<keyword evidence="5" id="KW-0812">Transmembrane</keyword>
<keyword evidence="2" id="KW-0645">Protease</keyword>
<keyword evidence="10" id="KW-1185">Reference proteome</keyword>
<gene>
    <name evidence="7" type="ORF">Q4490_01255</name>
    <name evidence="8" type="ORF">Q8W30_01080</name>
</gene>
<sequence>MQAQLDKASAKSEGKEWKLIEKLLNGLFVEQRRARRWGIFFKALTFLYLFGLLIMFWMGPSISSDLAKESEEHTAVIDINGPISASEEANADSIAWSLRKAFENEHSKAVVLRINSPGGSPVQSGYVYDEVKRLRALHPEKPLYAVIMDIGASGAYYIAASADEIYADKASLVGSIGVISSSFGFVDLMDKVGVERRALTAGSNKGFLDPFSPLKESDKAFWQTVLDTTHQQFIDQVKKGRGDKLVNDPDLFSGLVWTGEQALEKGLVDGLGSTGYVAREVVGVDNIVNYSPRMSPLDEVIDRFGISFGETIANSLGLRQSYQLH</sequence>
<evidence type="ECO:0000313" key="9">
    <source>
        <dbReference type="Proteomes" id="UP001169862"/>
    </source>
</evidence>
<name>A0AAW7XDV9_9GAMM</name>
<organism evidence="7 9">
    <name type="scientific">Neptunomonas phycophila</name>
    <dbReference type="NCBI Taxonomy" id="1572645"/>
    <lineage>
        <taxon>Bacteria</taxon>
        <taxon>Pseudomonadati</taxon>
        <taxon>Pseudomonadota</taxon>
        <taxon>Gammaproteobacteria</taxon>
        <taxon>Oceanospirillales</taxon>
        <taxon>Oceanospirillaceae</taxon>
        <taxon>Neptunomonas</taxon>
    </lineage>
</organism>
<evidence type="ECO:0000256" key="5">
    <source>
        <dbReference type="SAM" id="Phobius"/>
    </source>
</evidence>
<evidence type="ECO:0000256" key="4">
    <source>
        <dbReference type="ARBA" id="ARBA00022825"/>
    </source>
</evidence>